<reference evidence="36" key="2">
    <citation type="submission" date="2024-08" db="UniProtKB">
        <authorList>
            <consortium name="EnsemblMetazoa"/>
        </authorList>
    </citation>
    <scope>IDENTIFICATION</scope>
</reference>
<evidence type="ECO:0000256" key="28">
    <source>
        <dbReference type="ARBA" id="ARBA00048387"/>
    </source>
</evidence>
<evidence type="ECO:0000256" key="31">
    <source>
        <dbReference type="ARBA" id="ARBA00049068"/>
    </source>
</evidence>
<dbReference type="Proteomes" id="UP000019118">
    <property type="component" value="Unassembled WGS sequence"/>
</dbReference>
<keyword evidence="15" id="KW-0379">Hydroxylation</keyword>
<evidence type="ECO:0000256" key="21">
    <source>
        <dbReference type="ARBA" id="ARBA00047617"/>
    </source>
</evidence>
<dbReference type="GO" id="GO:0006693">
    <property type="term" value="P:prostaglandin metabolic process"/>
    <property type="evidence" value="ECO:0007669"/>
    <property type="project" value="UniProtKB-KW"/>
</dbReference>
<dbReference type="InterPro" id="IPR011032">
    <property type="entry name" value="GroES-like_sf"/>
</dbReference>
<comment type="catalytic activity">
    <reaction evidence="20">
        <text>octanal + NADP(+) = (2E)-octenal + NADPH + H(+)</text>
        <dbReference type="Rhea" id="RHEA:50780"/>
        <dbReference type="ChEBI" id="CHEBI:15378"/>
        <dbReference type="ChEBI" id="CHEBI:17935"/>
        <dbReference type="ChEBI" id="CHEBI:57783"/>
        <dbReference type="ChEBI" id="CHEBI:58349"/>
        <dbReference type="ChEBI" id="CHEBI:61748"/>
    </reaction>
    <physiologicalReaction direction="right-to-left" evidence="20">
        <dbReference type="Rhea" id="RHEA:50782"/>
    </physiologicalReaction>
</comment>
<dbReference type="InterPro" id="IPR014190">
    <property type="entry name" value="PTGR1"/>
</dbReference>
<evidence type="ECO:0000256" key="4">
    <source>
        <dbReference type="ARBA" id="ARBA00011981"/>
    </source>
</evidence>
<evidence type="ECO:0000256" key="14">
    <source>
        <dbReference type="ARBA" id="ARBA00023098"/>
    </source>
</evidence>
<evidence type="ECO:0000256" key="5">
    <source>
        <dbReference type="ARBA" id="ARBA00012410"/>
    </source>
</evidence>
<dbReference type="InterPro" id="IPR045010">
    <property type="entry name" value="MDR_fam"/>
</dbReference>
<dbReference type="InterPro" id="IPR020843">
    <property type="entry name" value="ER"/>
</dbReference>
<dbReference type="SUPFAM" id="SSF50129">
    <property type="entry name" value="GroES-like"/>
    <property type="match status" value="2"/>
</dbReference>
<keyword evidence="10" id="KW-0276">Fatty acid metabolism</keyword>
<evidence type="ECO:0000256" key="19">
    <source>
        <dbReference type="ARBA" id="ARBA00033119"/>
    </source>
</evidence>
<dbReference type="EC" id="1.3.1.48" evidence="4"/>
<evidence type="ECO:0000256" key="27">
    <source>
        <dbReference type="ARBA" id="ARBA00048290"/>
    </source>
</evidence>
<dbReference type="Pfam" id="PF16884">
    <property type="entry name" value="ADH_N_2"/>
    <property type="match status" value="1"/>
</dbReference>
<comment type="catalytic activity">
    <reaction evidence="23">
        <text>leukotriene B4 + NADP(+) = 12-oxo-leukotriene B4 + NADPH + H(+)</text>
        <dbReference type="Rhea" id="RHEA:50608"/>
        <dbReference type="ChEBI" id="CHEBI:15378"/>
        <dbReference type="ChEBI" id="CHEBI:57461"/>
        <dbReference type="ChEBI" id="CHEBI:57783"/>
        <dbReference type="ChEBI" id="CHEBI:58349"/>
        <dbReference type="ChEBI" id="CHEBI:133309"/>
    </reaction>
    <physiologicalReaction direction="left-to-right" evidence="23">
        <dbReference type="Rhea" id="RHEA:50609"/>
    </physiologicalReaction>
</comment>
<comment type="catalytic activity">
    <reaction evidence="24">
        <text>13,14-dihydro-15-oxo-prostaglandin F1alpha + NADP(+) = 15-oxoprostaglandin F1alpha + NADPH + H(+)</text>
        <dbReference type="Rhea" id="RHEA:50592"/>
        <dbReference type="ChEBI" id="CHEBI:15378"/>
        <dbReference type="ChEBI" id="CHEBI:57783"/>
        <dbReference type="ChEBI" id="CHEBI:58349"/>
        <dbReference type="ChEBI" id="CHEBI:79072"/>
        <dbReference type="ChEBI" id="CHEBI:133411"/>
    </reaction>
    <physiologicalReaction direction="right-to-left" evidence="24">
        <dbReference type="Rhea" id="RHEA:50594"/>
    </physiologicalReaction>
</comment>
<dbReference type="AlphaFoldDB" id="A0AAR5PIF0"/>
<comment type="catalytic activity">
    <reaction evidence="33">
        <text>an n-alkanal + NADP(+) = an alk-2-enal + NADPH + H(+)</text>
        <dbReference type="Rhea" id="RHEA:13737"/>
        <dbReference type="ChEBI" id="CHEBI:12834"/>
        <dbReference type="ChEBI" id="CHEBI:13757"/>
        <dbReference type="ChEBI" id="CHEBI:15378"/>
        <dbReference type="ChEBI" id="CHEBI:57783"/>
        <dbReference type="ChEBI" id="CHEBI:58349"/>
        <dbReference type="EC" id="1.3.1.74"/>
    </reaction>
    <physiologicalReaction direction="right-to-left" evidence="33">
        <dbReference type="Rhea" id="RHEA:13739"/>
    </physiologicalReaction>
</comment>
<dbReference type="Pfam" id="PF00107">
    <property type="entry name" value="ADH_zinc_N"/>
    <property type="match status" value="1"/>
</dbReference>
<comment type="catalytic activity">
    <reaction evidence="21">
        <text>decanal + NADP(+) = (2E)-decenal + NADPH + H(+)</text>
        <dbReference type="Rhea" id="RHEA:50612"/>
        <dbReference type="ChEBI" id="CHEBI:15378"/>
        <dbReference type="ChEBI" id="CHEBI:31457"/>
        <dbReference type="ChEBI" id="CHEBI:57783"/>
        <dbReference type="ChEBI" id="CHEBI:58349"/>
        <dbReference type="ChEBI" id="CHEBI:133455"/>
    </reaction>
    <physiologicalReaction direction="right-to-left" evidence="21">
        <dbReference type="Rhea" id="RHEA:50614"/>
    </physiologicalReaction>
</comment>
<evidence type="ECO:0000256" key="8">
    <source>
        <dbReference type="ARBA" id="ARBA00022501"/>
    </source>
</evidence>
<evidence type="ECO:0000256" key="18">
    <source>
        <dbReference type="ARBA" id="ARBA00032297"/>
    </source>
</evidence>
<dbReference type="SMART" id="SM00829">
    <property type="entry name" value="PKS_ER"/>
    <property type="match status" value="1"/>
</dbReference>
<comment type="catalytic activity">
    <reaction evidence="28">
        <text>4-hydroxynonanal + NADP(+) = (E)-4-hydroxynon-2-enal + NADPH + H(+)</text>
        <dbReference type="Rhea" id="RHEA:64736"/>
        <dbReference type="ChEBI" id="CHEBI:15378"/>
        <dbReference type="ChEBI" id="CHEBI:57783"/>
        <dbReference type="ChEBI" id="CHEBI:58349"/>
        <dbReference type="ChEBI" id="CHEBI:58968"/>
        <dbReference type="ChEBI" id="CHEBI:156112"/>
    </reaction>
    <physiologicalReaction direction="right-to-left" evidence="28">
        <dbReference type="Rhea" id="RHEA:64738"/>
    </physiologicalReaction>
</comment>
<comment type="subcellular location">
    <subcellularLocation>
        <location evidence="1">Cytoplasm</location>
    </subcellularLocation>
</comment>
<dbReference type="PANTHER" id="PTHR43205:SF7">
    <property type="entry name" value="PROSTAGLANDIN REDUCTASE 1"/>
    <property type="match status" value="1"/>
</dbReference>
<dbReference type="PANTHER" id="PTHR43205">
    <property type="entry name" value="PROSTAGLANDIN REDUCTASE"/>
    <property type="match status" value="1"/>
</dbReference>
<evidence type="ECO:0000256" key="26">
    <source>
        <dbReference type="ARBA" id="ARBA00048066"/>
    </source>
</evidence>
<dbReference type="GO" id="GO:0047522">
    <property type="term" value="F:15-oxoprostaglandin 13-reductase [NAD(P)+] activity"/>
    <property type="evidence" value="ECO:0007669"/>
    <property type="project" value="UniProtKB-EC"/>
</dbReference>
<keyword evidence="9" id="KW-0597">Phosphoprotein</keyword>
<dbReference type="SUPFAM" id="SSF51735">
    <property type="entry name" value="NAD(P)-binding Rossmann-fold domains"/>
    <property type="match status" value="1"/>
</dbReference>
<sequence length="337" mass="36930">MDFLRTMVKAKKFILSRHFVGFPQPGDLQLIEEELRPLKDGEFLAQALYLSVDPYMRKYANTIPLQSTMVGTQVAKIVDSKNDKFPVGQFVAAPFGWRTFTISNGEPAARRVPVLLLPDMGDLPLSLAIGVLGMPGNSAYFGFLEILHPQAGETIAISGAAGAVGSHVGQIAKIKGLKVIGIAGSDEKGRFLTKDLGFDHFINYKTEDISQTLQEIAPEGVDLYFDNVGGEVSDAVLTNMKDFGRVSACGSISGYNDAKPQGPLIQPTMVAKQLKMQGFQNVGWRHRWSESFGQNLEWIKEGKLKYKETVTEGFENMFNAFTEMLQGGNTGKAIVKV</sequence>
<evidence type="ECO:0000256" key="12">
    <source>
        <dbReference type="ARBA" id="ARBA00022990"/>
    </source>
</evidence>
<evidence type="ECO:0000256" key="7">
    <source>
        <dbReference type="ARBA" id="ARBA00022490"/>
    </source>
</evidence>
<evidence type="ECO:0000256" key="30">
    <source>
        <dbReference type="ARBA" id="ARBA00048953"/>
    </source>
</evidence>
<evidence type="ECO:0000256" key="11">
    <source>
        <dbReference type="ARBA" id="ARBA00022857"/>
    </source>
</evidence>
<evidence type="ECO:0000256" key="20">
    <source>
        <dbReference type="ARBA" id="ARBA00047461"/>
    </source>
</evidence>
<evidence type="ECO:0000256" key="15">
    <source>
        <dbReference type="ARBA" id="ARBA00023278"/>
    </source>
</evidence>
<evidence type="ECO:0000256" key="1">
    <source>
        <dbReference type="ARBA" id="ARBA00004496"/>
    </source>
</evidence>
<evidence type="ECO:0000256" key="9">
    <source>
        <dbReference type="ARBA" id="ARBA00022553"/>
    </source>
</evidence>
<accession>A0AAR5PIF0</accession>
<name>A0AAR5PIF0_DENPD</name>
<dbReference type="InterPro" id="IPR036291">
    <property type="entry name" value="NAD(P)-bd_dom_sf"/>
</dbReference>
<organism evidence="36 37">
    <name type="scientific">Dendroctonus ponderosae</name>
    <name type="common">Mountain pine beetle</name>
    <dbReference type="NCBI Taxonomy" id="77166"/>
    <lineage>
        <taxon>Eukaryota</taxon>
        <taxon>Metazoa</taxon>
        <taxon>Ecdysozoa</taxon>
        <taxon>Arthropoda</taxon>
        <taxon>Hexapoda</taxon>
        <taxon>Insecta</taxon>
        <taxon>Pterygota</taxon>
        <taxon>Neoptera</taxon>
        <taxon>Endopterygota</taxon>
        <taxon>Coleoptera</taxon>
        <taxon>Polyphaga</taxon>
        <taxon>Cucujiformia</taxon>
        <taxon>Curculionidae</taxon>
        <taxon>Scolytinae</taxon>
        <taxon>Dendroctonus</taxon>
    </lineage>
</organism>
<keyword evidence="14" id="KW-0443">Lipid metabolism</keyword>
<evidence type="ECO:0000256" key="16">
    <source>
        <dbReference type="ARBA" id="ARBA00031851"/>
    </source>
</evidence>
<comment type="catalytic activity">
    <reaction evidence="34">
        <text>hexanal + NADP(+) = (E)-hex-2-enal + NADPH + H(+)</text>
        <dbReference type="Rhea" id="RHEA:50776"/>
        <dbReference type="ChEBI" id="CHEBI:15378"/>
        <dbReference type="ChEBI" id="CHEBI:28913"/>
        <dbReference type="ChEBI" id="CHEBI:57783"/>
        <dbReference type="ChEBI" id="CHEBI:58349"/>
        <dbReference type="ChEBI" id="CHEBI:88528"/>
    </reaction>
    <physiologicalReaction direction="right-to-left" evidence="34">
        <dbReference type="Rhea" id="RHEA:50778"/>
    </physiologicalReaction>
</comment>
<comment type="catalytic activity">
    <reaction evidence="30">
        <text>6-trans-leukotriene B4 + NADP(+) = 12-oxo-(5S)-hydroxy-(6E,8E,10E,14Z)-eicosatetraenoate + NADPH + H(+)</text>
        <dbReference type="Rhea" id="RHEA:51204"/>
        <dbReference type="ChEBI" id="CHEBI:15378"/>
        <dbReference type="ChEBI" id="CHEBI:57783"/>
        <dbReference type="ChEBI" id="CHEBI:58349"/>
        <dbReference type="ChEBI" id="CHEBI:90723"/>
        <dbReference type="ChEBI" id="CHEBI:133974"/>
    </reaction>
    <physiologicalReaction direction="left-to-right" evidence="30">
        <dbReference type="Rhea" id="RHEA:51205"/>
    </physiologicalReaction>
</comment>
<evidence type="ECO:0000256" key="29">
    <source>
        <dbReference type="ARBA" id="ARBA00048591"/>
    </source>
</evidence>
<evidence type="ECO:0000256" key="24">
    <source>
        <dbReference type="ARBA" id="ARBA00047878"/>
    </source>
</evidence>
<evidence type="ECO:0000256" key="2">
    <source>
        <dbReference type="ARBA" id="ARBA00010460"/>
    </source>
</evidence>
<keyword evidence="11" id="KW-0521">NADP</keyword>
<evidence type="ECO:0000256" key="34">
    <source>
        <dbReference type="ARBA" id="ARBA00049368"/>
    </source>
</evidence>
<evidence type="ECO:0000313" key="36">
    <source>
        <dbReference type="EnsemblMetazoa" id="XP_019760818.1"/>
    </source>
</evidence>
<comment type="catalytic activity">
    <reaction evidence="31">
        <text>(5S,12S)-dihydroxy-(6E,10E,12E,14Z)-eicosatetraenoate + NADP(+) = 12-oxo-(5S)-hydroxy-(6E,8E,10E,14Z)-eicosatetraenoate + NADPH + H(+)</text>
        <dbReference type="Rhea" id="RHEA:51212"/>
        <dbReference type="ChEBI" id="CHEBI:15378"/>
        <dbReference type="ChEBI" id="CHEBI:57783"/>
        <dbReference type="ChEBI" id="CHEBI:58349"/>
        <dbReference type="ChEBI" id="CHEBI:133974"/>
        <dbReference type="ChEBI" id="CHEBI:133975"/>
    </reaction>
    <physiologicalReaction direction="left-to-right" evidence="31">
        <dbReference type="Rhea" id="RHEA:51213"/>
    </physiologicalReaction>
</comment>
<keyword evidence="7" id="KW-0963">Cytoplasm</keyword>
<evidence type="ECO:0000256" key="3">
    <source>
        <dbReference type="ARBA" id="ARBA00011852"/>
    </source>
</evidence>
<comment type="catalytic activity">
    <reaction evidence="25">
        <text>dodecanal + NADP(+) = (2E)-dodecenal + NADPH + H(+)</text>
        <dbReference type="Rhea" id="RHEA:50784"/>
        <dbReference type="ChEBI" id="CHEBI:15378"/>
        <dbReference type="ChEBI" id="CHEBI:27836"/>
        <dbReference type="ChEBI" id="CHEBI:57783"/>
        <dbReference type="ChEBI" id="CHEBI:58349"/>
        <dbReference type="ChEBI" id="CHEBI:133741"/>
    </reaction>
    <physiologicalReaction direction="right-to-left" evidence="25">
        <dbReference type="Rhea" id="RHEA:50786"/>
    </physiologicalReaction>
</comment>
<dbReference type="EC" id="1.3.1.74" evidence="5"/>
<proteinExistence type="inferred from homology"/>
<protein>
    <recommendedName>
        <fullName evidence="6">Prostaglandin reductase 1</fullName>
        <ecNumber evidence="4">1.3.1.48</ecNumber>
        <ecNumber evidence="5">1.3.1.74</ecNumber>
    </recommendedName>
    <alternativeName>
        <fullName evidence="19">15-oxoprostaglandin 13-reductase</fullName>
    </alternativeName>
    <alternativeName>
        <fullName evidence="17">Dithiolethione-inducible gene 1 protein</fullName>
    </alternativeName>
    <alternativeName>
        <fullName evidence="16">Leukotriene B4 12-hydroxydehydrogenase</fullName>
    </alternativeName>
    <alternativeName>
        <fullName evidence="18">NAD(P)H-dependent alkenal/one oxidoreductase</fullName>
    </alternativeName>
</protein>
<dbReference type="CDD" id="cd08294">
    <property type="entry name" value="leukotriene_B4_DH_like"/>
    <property type="match status" value="1"/>
</dbReference>
<comment type="catalytic activity">
    <reaction evidence="26">
        <text>nonan-2-one + NADP(+) = (3E)-nonen-2-one + NADPH + H(+)</text>
        <dbReference type="Rhea" id="RHEA:50616"/>
        <dbReference type="ChEBI" id="CHEBI:15378"/>
        <dbReference type="ChEBI" id="CHEBI:57783"/>
        <dbReference type="ChEBI" id="CHEBI:58349"/>
        <dbReference type="ChEBI" id="CHEBI:77927"/>
        <dbReference type="ChEBI" id="CHEBI:133457"/>
    </reaction>
    <physiologicalReaction direction="right-to-left" evidence="26">
        <dbReference type="Rhea" id="RHEA:50618"/>
    </physiologicalReaction>
</comment>
<evidence type="ECO:0000256" key="32">
    <source>
        <dbReference type="ARBA" id="ARBA00049070"/>
    </source>
</evidence>
<keyword evidence="12" id="KW-0007">Acetylation</keyword>
<keyword evidence="8" id="KW-0644">Prostaglandin metabolism</keyword>
<keyword evidence="13" id="KW-0560">Oxidoreductase</keyword>
<evidence type="ECO:0000256" key="33">
    <source>
        <dbReference type="ARBA" id="ARBA00049179"/>
    </source>
</evidence>
<evidence type="ECO:0000256" key="22">
    <source>
        <dbReference type="ARBA" id="ARBA00047742"/>
    </source>
</evidence>
<comment type="similarity">
    <text evidence="2">Belongs to the NADP-dependent oxidoreductase L4BD family.</text>
</comment>
<dbReference type="Gene3D" id="3.40.50.720">
    <property type="entry name" value="NAD(P)-binding Rossmann-like Domain"/>
    <property type="match status" value="1"/>
</dbReference>
<evidence type="ECO:0000313" key="37">
    <source>
        <dbReference type="Proteomes" id="UP000019118"/>
    </source>
</evidence>
<evidence type="ECO:0000259" key="35">
    <source>
        <dbReference type="SMART" id="SM00829"/>
    </source>
</evidence>
<comment type="catalytic activity">
    <reaction evidence="29">
        <text>20-hydroxy-leukotriene B4 + NADP(+) = 12-oxo-20-hydroxy-leukotriene B4 + NADPH + H(+)</text>
        <dbReference type="Rhea" id="RHEA:51208"/>
        <dbReference type="ChEBI" id="CHEBI:15378"/>
        <dbReference type="ChEBI" id="CHEBI:57460"/>
        <dbReference type="ChEBI" id="CHEBI:57783"/>
        <dbReference type="ChEBI" id="CHEBI:58349"/>
        <dbReference type="ChEBI" id="CHEBI:133346"/>
    </reaction>
    <physiologicalReaction direction="left-to-right" evidence="29">
        <dbReference type="Rhea" id="RHEA:51209"/>
    </physiologicalReaction>
</comment>
<dbReference type="Gene3D" id="3.90.180.10">
    <property type="entry name" value="Medium-chain alcohol dehydrogenases, catalytic domain"/>
    <property type="match status" value="1"/>
</dbReference>
<feature type="domain" description="Enoyl reductase (ER)" evidence="35">
    <location>
        <begin position="26"/>
        <end position="335"/>
    </location>
</feature>
<evidence type="ECO:0000256" key="10">
    <source>
        <dbReference type="ARBA" id="ARBA00022832"/>
    </source>
</evidence>
<evidence type="ECO:0000256" key="6">
    <source>
        <dbReference type="ARBA" id="ARBA00020651"/>
    </source>
</evidence>
<comment type="subunit">
    <text evidence="3">Monomer or homodimer.</text>
</comment>
<reference evidence="37" key="1">
    <citation type="journal article" date="2013" name="Genome Biol.">
        <title>Draft genome of the mountain pine beetle, Dendroctonus ponderosae Hopkins, a major forest pest.</title>
        <authorList>
            <person name="Keeling C.I."/>
            <person name="Yuen M.M."/>
            <person name="Liao N.Y."/>
            <person name="Docking T.R."/>
            <person name="Chan S.K."/>
            <person name="Taylor G.A."/>
            <person name="Palmquist D.L."/>
            <person name="Jackman S.D."/>
            <person name="Nguyen A."/>
            <person name="Li M."/>
            <person name="Henderson H."/>
            <person name="Janes J.K."/>
            <person name="Zhao Y."/>
            <person name="Pandoh P."/>
            <person name="Moore R."/>
            <person name="Sperling F.A."/>
            <person name="Huber D.P."/>
            <person name="Birol I."/>
            <person name="Jones S.J."/>
            <person name="Bohlmann J."/>
        </authorList>
    </citation>
    <scope>NUCLEOTIDE SEQUENCE</scope>
</reference>
<dbReference type="EnsemblMetazoa" id="XM_019905259.1">
    <property type="protein sequence ID" value="XP_019760818.1"/>
    <property type="gene ID" value="LOC109538165"/>
</dbReference>
<evidence type="ECO:0000256" key="25">
    <source>
        <dbReference type="ARBA" id="ARBA00047903"/>
    </source>
</evidence>
<comment type="catalytic activity">
    <reaction evidence="32">
        <text>13,14-dihydro-15-oxo-prostaglandin E1 + NADP(+) = 15-oxoprostaglandin E1 + NADPH + H(+)</text>
        <dbReference type="Rhea" id="RHEA:50584"/>
        <dbReference type="ChEBI" id="CHEBI:15378"/>
        <dbReference type="ChEBI" id="CHEBI:57401"/>
        <dbReference type="ChEBI" id="CHEBI:57783"/>
        <dbReference type="ChEBI" id="CHEBI:58349"/>
        <dbReference type="ChEBI" id="CHEBI:133408"/>
    </reaction>
    <physiologicalReaction direction="right-to-left" evidence="32">
        <dbReference type="Rhea" id="RHEA:50586"/>
    </physiologicalReaction>
</comment>
<dbReference type="InterPro" id="IPR041694">
    <property type="entry name" value="ADH_N_2"/>
</dbReference>
<dbReference type="GO" id="GO:0032440">
    <property type="term" value="F:2-alkenal reductase [NAD(P)H] activity"/>
    <property type="evidence" value="ECO:0007669"/>
    <property type="project" value="UniProtKB-EC"/>
</dbReference>
<dbReference type="InterPro" id="IPR013149">
    <property type="entry name" value="ADH-like_C"/>
</dbReference>
<dbReference type="FunFam" id="3.40.50.720:FF:000121">
    <property type="entry name" value="Prostaglandin reductase 2"/>
    <property type="match status" value="1"/>
</dbReference>
<keyword evidence="37" id="KW-1185">Reference proteome</keyword>
<evidence type="ECO:0000256" key="17">
    <source>
        <dbReference type="ARBA" id="ARBA00032255"/>
    </source>
</evidence>
<comment type="catalytic activity">
    <reaction evidence="22">
        <text>pentan-2-one + NADP(+) = (E)-pent-3-en-2-one + NADPH + H(+)</text>
        <dbReference type="Rhea" id="RHEA:50788"/>
        <dbReference type="ChEBI" id="CHEBI:15378"/>
        <dbReference type="ChEBI" id="CHEBI:16472"/>
        <dbReference type="ChEBI" id="CHEBI:57783"/>
        <dbReference type="ChEBI" id="CHEBI:58349"/>
        <dbReference type="ChEBI" id="CHEBI:145276"/>
    </reaction>
    <physiologicalReaction direction="right-to-left" evidence="22">
        <dbReference type="Rhea" id="RHEA:50790"/>
    </physiologicalReaction>
</comment>
<comment type="catalytic activity">
    <reaction evidence="27">
        <text>13,14-dihydro-15-oxo-PGF2alpha + NADP(+) = 15-oxoprostaglandin F2alpha + NADPH + H(+)</text>
        <dbReference type="Rhea" id="RHEA:50588"/>
        <dbReference type="ChEBI" id="CHEBI:15378"/>
        <dbReference type="ChEBI" id="CHEBI:57783"/>
        <dbReference type="ChEBI" id="CHEBI:58349"/>
        <dbReference type="ChEBI" id="CHEBI:133374"/>
        <dbReference type="ChEBI" id="CHEBI:133409"/>
    </reaction>
    <physiologicalReaction direction="right-to-left" evidence="27">
        <dbReference type="Rhea" id="RHEA:50590"/>
    </physiologicalReaction>
</comment>
<evidence type="ECO:0000256" key="13">
    <source>
        <dbReference type="ARBA" id="ARBA00023002"/>
    </source>
</evidence>
<evidence type="ECO:0000256" key="23">
    <source>
        <dbReference type="ARBA" id="ARBA00047871"/>
    </source>
</evidence>
<dbReference type="GO" id="GO:0005737">
    <property type="term" value="C:cytoplasm"/>
    <property type="evidence" value="ECO:0007669"/>
    <property type="project" value="UniProtKB-SubCell"/>
</dbReference>